<reference evidence="3" key="1">
    <citation type="submission" date="2017-09" db="EMBL/GenBank/DDBJ databases">
        <title>Polyketide synthases of a Diaporthe helianthi virulent isolate.</title>
        <authorList>
            <person name="Baroncelli R."/>
        </authorList>
    </citation>
    <scope>NUCLEOTIDE SEQUENCE [LARGE SCALE GENOMIC DNA]</scope>
    <source>
        <strain evidence="3">7/96</strain>
    </source>
</reference>
<keyword evidence="4" id="KW-1185">Reference proteome</keyword>
<dbReference type="GO" id="GO:0004525">
    <property type="term" value="F:ribonuclease III activity"/>
    <property type="evidence" value="ECO:0007669"/>
    <property type="project" value="InterPro"/>
</dbReference>
<dbReference type="PANTHER" id="PTHR28160">
    <property type="entry name" value="54S RIBOSOMAL PROTEIN L15, MITOCHONDRIAL"/>
    <property type="match status" value="1"/>
</dbReference>
<evidence type="ECO:0000313" key="3">
    <source>
        <dbReference type="EMBL" id="POS79012.1"/>
    </source>
</evidence>
<dbReference type="GO" id="GO:0003735">
    <property type="term" value="F:structural constituent of ribosome"/>
    <property type="evidence" value="ECO:0007669"/>
    <property type="project" value="InterPro"/>
</dbReference>
<protein>
    <submittedName>
        <fullName evidence="3">RNase III domain-containing protein</fullName>
    </submittedName>
</protein>
<dbReference type="Gene3D" id="1.10.1520.10">
    <property type="entry name" value="Ribonuclease III domain"/>
    <property type="match status" value="1"/>
</dbReference>
<dbReference type="GO" id="GO:0006396">
    <property type="term" value="P:RNA processing"/>
    <property type="evidence" value="ECO:0007669"/>
    <property type="project" value="InterPro"/>
</dbReference>
<proteinExistence type="predicted"/>
<sequence>MALKTSRSVWSASRQALLPVRPSPARPACRANHQIARHPTALREKNDPLNEPISEEDIEESRPRWSYTPERLKGIHGFSLSTPKDPRRSAWSVNEDPARLDEFYERFLGRHGSRLLPEEIKWLAITHKSFDFGRRGFNTRLAFCGRQIIVLEAMNEIMTSPRAPDDHMGDPWMRKHYESPALQNVDKLSVARPQDIITLSGLANIGLSNRLHEVMRWKPRNPDNLKGSGMESVIATSIFAIIGAMSLQHGAEAASKLARERVIRRIKQPISA</sequence>
<evidence type="ECO:0000259" key="2">
    <source>
        <dbReference type="Pfam" id="PF14622"/>
    </source>
</evidence>
<dbReference type="Proteomes" id="UP000094444">
    <property type="component" value="Unassembled WGS sequence"/>
</dbReference>
<dbReference type="InParanoid" id="A0A2P5I920"/>
<evidence type="ECO:0000313" key="4">
    <source>
        <dbReference type="Proteomes" id="UP000094444"/>
    </source>
</evidence>
<dbReference type="AlphaFoldDB" id="A0A2P5I920"/>
<dbReference type="InterPro" id="IPR000999">
    <property type="entry name" value="RNase_III_dom"/>
</dbReference>
<evidence type="ECO:0000256" key="1">
    <source>
        <dbReference type="SAM" id="MobiDB-lite"/>
    </source>
</evidence>
<dbReference type="STRING" id="158607.A0A2P5I920"/>
<organism evidence="3 4">
    <name type="scientific">Diaporthe helianthi</name>
    <dbReference type="NCBI Taxonomy" id="158607"/>
    <lineage>
        <taxon>Eukaryota</taxon>
        <taxon>Fungi</taxon>
        <taxon>Dikarya</taxon>
        <taxon>Ascomycota</taxon>
        <taxon>Pezizomycotina</taxon>
        <taxon>Sordariomycetes</taxon>
        <taxon>Sordariomycetidae</taxon>
        <taxon>Diaporthales</taxon>
        <taxon>Diaporthaceae</taxon>
        <taxon>Diaporthe</taxon>
    </lineage>
</organism>
<dbReference type="GO" id="GO:0032543">
    <property type="term" value="P:mitochondrial translation"/>
    <property type="evidence" value="ECO:0007669"/>
    <property type="project" value="InterPro"/>
</dbReference>
<dbReference type="EMBL" id="MAVT02000143">
    <property type="protein sequence ID" value="POS79012.1"/>
    <property type="molecule type" value="Genomic_DNA"/>
</dbReference>
<accession>A0A2P5I920</accession>
<dbReference type="SUPFAM" id="SSF69065">
    <property type="entry name" value="RNase III domain-like"/>
    <property type="match status" value="1"/>
</dbReference>
<dbReference type="PANTHER" id="PTHR28160:SF1">
    <property type="entry name" value="LARGE RIBOSOMAL SUBUNIT PROTEIN ML57"/>
    <property type="match status" value="1"/>
</dbReference>
<feature type="domain" description="RNase III" evidence="2">
    <location>
        <begin position="118"/>
        <end position="265"/>
    </location>
</feature>
<dbReference type="Pfam" id="PF14622">
    <property type="entry name" value="Ribonucleas_3_3"/>
    <property type="match status" value="1"/>
</dbReference>
<dbReference type="GO" id="GO:0005762">
    <property type="term" value="C:mitochondrial large ribosomal subunit"/>
    <property type="evidence" value="ECO:0007669"/>
    <property type="project" value="InterPro"/>
</dbReference>
<comment type="caution">
    <text evidence="3">The sequence shown here is derived from an EMBL/GenBank/DDBJ whole genome shotgun (WGS) entry which is preliminary data.</text>
</comment>
<gene>
    <name evidence="3" type="ORF">DHEL01_v202588</name>
</gene>
<dbReference type="FunFam" id="1.10.1520.10:FF:000018">
    <property type="entry name" value="RNase III domain protein"/>
    <property type="match status" value="1"/>
</dbReference>
<name>A0A2P5I920_DIAHE</name>
<dbReference type="InterPro" id="IPR036389">
    <property type="entry name" value="RNase_III_sf"/>
</dbReference>
<dbReference type="OrthoDB" id="2281895at2759"/>
<dbReference type="InterPro" id="IPR040030">
    <property type="entry name" value="Ribosomal_mL57"/>
</dbReference>
<feature type="region of interest" description="Disordered" evidence="1">
    <location>
        <begin position="35"/>
        <end position="62"/>
    </location>
</feature>